<keyword evidence="4" id="KW-1185">Reference proteome</keyword>
<keyword evidence="2" id="KW-0812">Transmembrane</keyword>
<keyword evidence="2" id="KW-1133">Transmembrane helix</keyword>
<feature type="transmembrane region" description="Helical" evidence="2">
    <location>
        <begin position="250"/>
        <end position="270"/>
    </location>
</feature>
<dbReference type="NCBIfam" id="NF045889">
    <property type="entry name" value="ICE_Mbov_0396_TM"/>
    <property type="match status" value="1"/>
</dbReference>
<proteinExistence type="predicted"/>
<feature type="compositionally biased region" description="Polar residues" evidence="1">
    <location>
        <begin position="552"/>
        <end position="562"/>
    </location>
</feature>
<evidence type="ECO:0000256" key="2">
    <source>
        <dbReference type="SAM" id="Phobius"/>
    </source>
</evidence>
<dbReference type="RefSeq" id="WP_095279117.1">
    <property type="nucleotide sequence ID" value="NZ_NQMN01000001.1"/>
</dbReference>
<feature type="transmembrane region" description="Helical" evidence="2">
    <location>
        <begin position="282"/>
        <end position="301"/>
    </location>
</feature>
<dbReference type="EMBL" id="NQMN01000001">
    <property type="protein sequence ID" value="PAF55367.1"/>
    <property type="molecule type" value="Genomic_DNA"/>
</dbReference>
<sequence>MGILDALASVITYPLLAAAWYLVVWLPMTILKYFSMALNLIGLKLAKFLIYKDGSEVNFSDLPKFFLMFTVIAVSFWAVILLLIWIRSAFISERNKIESLKTGFKYSFAAIGIIFLIPLAIGIFLLLIQLLINLVFGNQNGDVTGILMDSIKPNSINGAEWLKVRNEFKLVKFDTYFWMQSGDMAKFVMQALIIGIDVLVGYVFSFVTILQKSFDQLFLFIISPFVAQTMMIDGGKRMSSWKNQMISKSLVIAAILIGSVLFINAITLFVPNVQRFTNNDDVFLNFVVVAIVSIGGALSIAEFGNIVASFIGESFSIKESAAATRSLIKGATTMVSVGSAIAAGPGAMVAKAASLPGKVAERALFGKDNELMKLRGQLDSGQLNKSEYKQKRNDHIEKRRNDLQYANDSTGGYGIRKATLATRAFFDRVKNKGDSPQATNSSGAQPEQANTAQSQASTTVSSTSSSPNLTNNIMQGVNTTANVSSTASTIKNQTANANQAPKVVNVNTNTQAPKNSASSKISPSLTSETKTSATQKPVASESSKFQNKHTSIKPTSLKSPNLNKLKPSSKLDKNLGDKNNDNT</sequence>
<keyword evidence="2" id="KW-0472">Membrane</keyword>
<feature type="transmembrane region" description="Helical" evidence="2">
    <location>
        <begin position="65"/>
        <end position="86"/>
    </location>
</feature>
<evidence type="ECO:0000313" key="4">
    <source>
        <dbReference type="Proteomes" id="UP000217033"/>
    </source>
</evidence>
<feature type="transmembrane region" description="Helical" evidence="2">
    <location>
        <begin position="187"/>
        <end position="210"/>
    </location>
</feature>
<feature type="compositionally biased region" description="Basic and acidic residues" evidence="1">
    <location>
        <begin position="569"/>
        <end position="583"/>
    </location>
</feature>
<feature type="region of interest" description="Disordered" evidence="1">
    <location>
        <begin position="509"/>
        <end position="583"/>
    </location>
</feature>
<reference evidence="3" key="1">
    <citation type="submission" date="2017-08" db="EMBL/GenBank/DDBJ databases">
        <authorList>
            <person name="Alvarez-Ponce D."/>
            <person name="Weitzman C.L."/>
            <person name="Tillett R.L."/>
            <person name="Sandmeier F.C."/>
            <person name="Tracy C.R."/>
        </authorList>
    </citation>
    <scope>NUCLEOTIDE SEQUENCE [LARGE SCALE GENOMIC DNA]</scope>
    <source>
        <strain evidence="3">PS6</strain>
    </source>
</reference>
<feature type="compositionally biased region" description="Polar residues" evidence="1">
    <location>
        <begin position="434"/>
        <end position="447"/>
    </location>
</feature>
<protein>
    <recommendedName>
        <fullName evidence="5">Conjugal transfer protein TrbL</fullName>
    </recommendedName>
</protein>
<evidence type="ECO:0000313" key="3">
    <source>
        <dbReference type="EMBL" id="PAF55367.1"/>
    </source>
</evidence>
<feature type="transmembrane region" description="Helical" evidence="2">
    <location>
        <begin position="106"/>
        <end position="132"/>
    </location>
</feature>
<evidence type="ECO:0000256" key="1">
    <source>
        <dbReference type="SAM" id="MobiDB-lite"/>
    </source>
</evidence>
<feature type="compositionally biased region" description="Polar residues" evidence="1">
    <location>
        <begin position="509"/>
        <end position="545"/>
    </location>
</feature>
<feature type="compositionally biased region" description="Basic and acidic residues" evidence="1">
    <location>
        <begin position="386"/>
        <end position="402"/>
    </location>
</feature>
<feature type="transmembrane region" description="Helical" evidence="2">
    <location>
        <begin position="217"/>
        <end position="235"/>
    </location>
</feature>
<dbReference type="Proteomes" id="UP000217033">
    <property type="component" value="Unassembled WGS sequence"/>
</dbReference>
<organism evidence="3 4">
    <name type="scientific">Mycoplasmopsis agassizii</name>
    <dbReference type="NCBI Taxonomy" id="33922"/>
    <lineage>
        <taxon>Bacteria</taxon>
        <taxon>Bacillati</taxon>
        <taxon>Mycoplasmatota</taxon>
        <taxon>Mycoplasmoidales</taxon>
        <taxon>Metamycoplasmataceae</taxon>
        <taxon>Mycoplasmopsis</taxon>
    </lineage>
</organism>
<feature type="region of interest" description="Disordered" evidence="1">
    <location>
        <begin position="431"/>
        <end position="473"/>
    </location>
</feature>
<name>A0ABX4H691_9BACT</name>
<accession>A0ABX4H691</accession>
<feature type="region of interest" description="Disordered" evidence="1">
    <location>
        <begin position="382"/>
        <end position="409"/>
    </location>
</feature>
<dbReference type="NCBIfam" id="NF045848">
    <property type="entry name" value="MMCAP2_0566_fam"/>
    <property type="match status" value="1"/>
</dbReference>
<evidence type="ECO:0008006" key="5">
    <source>
        <dbReference type="Google" id="ProtNLM"/>
    </source>
</evidence>
<feature type="transmembrane region" description="Helical" evidence="2">
    <location>
        <begin position="6"/>
        <end position="26"/>
    </location>
</feature>
<comment type="caution">
    <text evidence="3">The sequence shown here is derived from an EMBL/GenBank/DDBJ whole genome shotgun (WGS) entry which is preliminary data.</text>
</comment>
<feature type="compositionally biased region" description="Low complexity" evidence="1">
    <location>
        <begin position="448"/>
        <end position="466"/>
    </location>
</feature>
<gene>
    <name evidence="3" type="ORF">CJF60_01605</name>
</gene>